<dbReference type="SUPFAM" id="SSF52777">
    <property type="entry name" value="CoA-dependent acyltransferases"/>
    <property type="match status" value="2"/>
</dbReference>
<dbReference type="PANTHER" id="PTHR28037:SF1">
    <property type="entry name" value="ALCOHOL O-ACETYLTRANSFERASE 1-RELATED"/>
    <property type="match status" value="1"/>
</dbReference>
<evidence type="ECO:0000313" key="2">
    <source>
        <dbReference type="EMBL" id="CAH3040698.1"/>
    </source>
</evidence>
<sequence length="507" mass="58391">MIVYAVAGVLAFVAILCSILPEKKTRFPKEYLHDNGRPLGLLEDALRRFHDENGFLILANALVLRNMKPLQESVVKKALELLAERHPMLRICIRKNNDVDYCFQKRHNVLVDLRQLDTSNWRNVMEESLLEKFDVENGPLWRLTFLPNARYETETGSDVNDTSFPHECICIFCFHHSIIDGTSYSRLFAEFVHHLNKLNKNEEPKVTATPMLPPCDVYVDEVIQIKWYHIAMKLAVKLLCFIPGLPKFIKTAMGEKENAFSRKHGMEYQRNPQIQPRTKIIPIEFTKEETTTFLRRCKEWQTTVQGAVQTAASVAMVDMMEEREFEVEATVTVNSRPFFRTKVPNEYVGLYFCRLSCRNKILSSPNPEQFWKIGSIIPKFRSSNRKSSKHLEGMKMSFIMRPVFTQMSREGESDRGGRDRTSLLVFSNLGYCKFLDGTPDEDVILRAMYGCSAEHQHGPAIFGNNLATFNGKLFWTIVYYSNLVSDATAQKCADLVKETILNAIKNR</sequence>
<name>A0ABN8N5A5_9CNID</name>
<comment type="caution">
    <text evidence="2">The sequence shown here is derived from an EMBL/GenBank/DDBJ whole genome shotgun (WGS) entry which is preliminary data.</text>
</comment>
<proteinExistence type="predicted"/>
<protein>
    <recommendedName>
        <fullName evidence="1">Condensation domain-containing protein</fullName>
    </recommendedName>
</protein>
<dbReference type="Pfam" id="PF00668">
    <property type="entry name" value="Condensation"/>
    <property type="match status" value="1"/>
</dbReference>
<feature type="domain" description="Condensation" evidence="1">
    <location>
        <begin position="62"/>
        <end position="206"/>
    </location>
</feature>
<reference evidence="2 3" key="1">
    <citation type="submission" date="2022-05" db="EMBL/GenBank/DDBJ databases">
        <authorList>
            <consortium name="Genoscope - CEA"/>
            <person name="William W."/>
        </authorList>
    </citation>
    <scope>NUCLEOTIDE SEQUENCE [LARGE SCALE GENOMIC DNA]</scope>
</reference>
<keyword evidence="3" id="KW-1185">Reference proteome</keyword>
<evidence type="ECO:0000313" key="3">
    <source>
        <dbReference type="Proteomes" id="UP001159405"/>
    </source>
</evidence>
<dbReference type="Proteomes" id="UP001159405">
    <property type="component" value="Unassembled WGS sequence"/>
</dbReference>
<accession>A0ABN8N5A5</accession>
<dbReference type="InterPro" id="IPR052058">
    <property type="entry name" value="Alcohol_O-acetyltransferase"/>
</dbReference>
<organism evidence="2 3">
    <name type="scientific">Porites lobata</name>
    <dbReference type="NCBI Taxonomy" id="104759"/>
    <lineage>
        <taxon>Eukaryota</taxon>
        <taxon>Metazoa</taxon>
        <taxon>Cnidaria</taxon>
        <taxon>Anthozoa</taxon>
        <taxon>Hexacorallia</taxon>
        <taxon>Scleractinia</taxon>
        <taxon>Fungiina</taxon>
        <taxon>Poritidae</taxon>
        <taxon>Porites</taxon>
    </lineage>
</organism>
<dbReference type="PANTHER" id="PTHR28037">
    <property type="entry name" value="ALCOHOL O-ACETYLTRANSFERASE 1-RELATED"/>
    <property type="match status" value="1"/>
</dbReference>
<dbReference type="EMBL" id="CALNXK010000008">
    <property type="protein sequence ID" value="CAH3040698.1"/>
    <property type="molecule type" value="Genomic_DNA"/>
</dbReference>
<dbReference type="InterPro" id="IPR001242">
    <property type="entry name" value="Condensation_dom"/>
</dbReference>
<dbReference type="Gene3D" id="3.30.559.30">
    <property type="entry name" value="Nonribosomal peptide synthetase, condensation domain"/>
    <property type="match status" value="1"/>
</dbReference>
<gene>
    <name evidence="2" type="ORF">PLOB_00045348</name>
</gene>
<evidence type="ECO:0000259" key="1">
    <source>
        <dbReference type="Pfam" id="PF00668"/>
    </source>
</evidence>
<dbReference type="Gene3D" id="3.30.559.10">
    <property type="entry name" value="Chloramphenicol acetyltransferase-like domain"/>
    <property type="match status" value="1"/>
</dbReference>
<dbReference type="InterPro" id="IPR023213">
    <property type="entry name" value="CAT-like_dom_sf"/>
</dbReference>